<evidence type="ECO:0000313" key="5">
    <source>
        <dbReference type="Proteomes" id="UP001269819"/>
    </source>
</evidence>
<dbReference type="Proteomes" id="UP001269819">
    <property type="component" value="Unassembled WGS sequence"/>
</dbReference>
<dbReference type="InterPro" id="IPR004143">
    <property type="entry name" value="BPL_LPL_catalytic"/>
</dbReference>
<feature type="binding site" evidence="2">
    <location>
        <begin position="120"/>
        <end position="122"/>
    </location>
    <ligand>
        <name>biotin</name>
        <dbReference type="ChEBI" id="CHEBI:57586"/>
    </ligand>
</feature>
<sequence>MNLKVLVELLSDGQVHSGESLAQRLGISRTAIWKQLRKAQEQGVEIETIRGKGYRLQSPVDLLDHDHICAGLGDGLAQQLQLMVLDEVDSTNAEIMRQRRLPGQATGTLVCLADCQTAGRGRRGRAWQSPKGENLYISFGLGIRGGFSELDGLSLVFGVALAEAIESFGTGPVQLKWPNDVYHNGSKLGGILIELLGELEEGFIQVVIGIGVNVHMHEASDVDQAWTSLARVAPEQQWNRNALAAELVTRVLAASEAFQADGFASFHERWTDRDLFRGRSLVTTQGQLVGTGCGIDQDGSYLIEDEAGNRSPVRAGEISLRIDA</sequence>
<dbReference type="RefSeq" id="WP_316975485.1">
    <property type="nucleotide sequence ID" value="NZ_JAWIIJ010000030.1"/>
</dbReference>
<dbReference type="NCBIfam" id="TIGR00121">
    <property type="entry name" value="birA_ligase"/>
    <property type="match status" value="1"/>
</dbReference>
<feature type="DNA-binding region" description="H-T-H motif" evidence="2">
    <location>
        <begin position="18"/>
        <end position="37"/>
    </location>
</feature>
<feature type="binding site" evidence="2">
    <location>
        <begin position="90"/>
        <end position="92"/>
    </location>
    <ligand>
        <name>biotin</name>
        <dbReference type="ChEBI" id="CHEBI:57586"/>
    </ligand>
</feature>
<dbReference type="Pfam" id="PF08279">
    <property type="entry name" value="HTH_11"/>
    <property type="match status" value="1"/>
</dbReference>
<evidence type="ECO:0000256" key="2">
    <source>
        <dbReference type="HAMAP-Rule" id="MF_00978"/>
    </source>
</evidence>
<dbReference type="Gene3D" id="2.30.30.100">
    <property type="match status" value="1"/>
</dbReference>
<comment type="similarity">
    <text evidence="2">Belongs to the biotin--protein ligase family.</text>
</comment>
<dbReference type="PANTHER" id="PTHR12835">
    <property type="entry name" value="BIOTIN PROTEIN LIGASE"/>
    <property type="match status" value="1"/>
</dbReference>
<keyword evidence="1 2" id="KW-0436">Ligase</keyword>
<gene>
    <name evidence="2" type="primary">birA</name>
    <name evidence="4" type="ORF">RYS15_21165</name>
</gene>
<dbReference type="EC" id="6.3.4.15" evidence="2"/>
<dbReference type="InterPro" id="IPR013196">
    <property type="entry name" value="HTH_11"/>
</dbReference>
<feature type="binding site" evidence="2">
    <location>
        <position position="187"/>
    </location>
    <ligand>
        <name>biotin</name>
        <dbReference type="ChEBI" id="CHEBI:57586"/>
    </ligand>
</feature>
<dbReference type="GO" id="GO:0004077">
    <property type="term" value="F:biotin--[biotin carboxyl-carrier protein] ligase activity"/>
    <property type="evidence" value="ECO:0007669"/>
    <property type="project" value="UniProtKB-EC"/>
</dbReference>
<reference evidence="4 5" key="1">
    <citation type="submission" date="2023-10" db="EMBL/GenBank/DDBJ databases">
        <title>Characteristics and mechanism of a salt-tolerant marine origin heterotrophic nitrifying- aerobic denitrifying bacteria Marinobacter xestospongiae HN1.</title>
        <authorList>
            <person name="Qi R."/>
        </authorList>
    </citation>
    <scope>NUCLEOTIDE SEQUENCE [LARGE SCALE GENOMIC DNA]</scope>
    <source>
        <strain evidence="4 5">HN1</strain>
    </source>
</reference>
<comment type="catalytic activity">
    <reaction evidence="2">
        <text>biotin + L-lysyl-[protein] + ATP = N(6)-biotinyl-L-lysyl-[protein] + AMP + diphosphate + H(+)</text>
        <dbReference type="Rhea" id="RHEA:11756"/>
        <dbReference type="Rhea" id="RHEA-COMP:9752"/>
        <dbReference type="Rhea" id="RHEA-COMP:10505"/>
        <dbReference type="ChEBI" id="CHEBI:15378"/>
        <dbReference type="ChEBI" id="CHEBI:29969"/>
        <dbReference type="ChEBI" id="CHEBI:30616"/>
        <dbReference type="ChEBI" id="CHEBI:33019"/>
        <dbReference type="ChEBI" id="CHEBI:57586"/>
        <dbReference type="ChEBI" id="CHEBI:83144"/>
        <dbReference type="ChEBI" id="CHEBI:456215"/>
        <dbReference type="EC" id="6.3.4.15"/>
    </reaction>
</comment>
<name>A0ABU3W3U7_9GAMM</name>
<dbReference type="InterPro" id="IPR004408">
    <property type="entry name" value="Biotin_CoA_COase_ligase"/>
</dbReference>
<feature type="domain" description="BPL/LPL catalytic" evidence="3">
    <location>
        <begin position="74"/>
        <end position="263"/>
    </location>
</feature>
<keyword evidence="2" id="KW-0804">Transcription</keyword>
<keyword evidence="5" id="KW-1185">Reference proteome</keyword>
<evidence type="ECO:0000313" key="4">
    <source>
        <dbReference type="EMBL" id="MDV2081210.1"/>
    </source>
</evidence>
<feature type="binding site" evidence="2">
    <location>
        <position position="116"/>
    </location>
    <ligand>
        <name>biotin</name>
        <dbReference type="ChEBI" id="CHEBI:57586"/>
    </ligand>
</feature>
<dbReference type="EMBL" id="JAWIIJ010000030">
    <property type="protein sequence ID" value="MDV2081210.1"/>
    <property type="molecule type" value="Genomic_DNA"/>
</dbReference>
<keyword evidence="2" id="KW-0092">Biotin</keyword>
<dbReference type="InterPro" id="IPR045864">
    <property type="entry name" value="aa-tRNA-synth_II/BPL/LPL"/>
</dbReference>
<evidence type="ECO:0000256" key="1">
    <source>
        <dbReference type="ARBA" id="ARBA00022598"/>
    </source>
</evidence>
<accession>A0ABU3W3U7</accession>
<keyword evidence="2" id="KW-0547">Nucleotide-binding</keyword>
<dbReference type="SUPFAM" id="SSF46785">
    <property type="entry name" value="Winged helix' DNA-binding domain"/>
    <property type="match status" value="1"/>
</dbReference>
<dbReference type="Pfam" id="PF03099">
    <property type="entry name" value="BPL_LplA_LipB"/>
    <property type="match status" value="1"/>
</dbReference>
<dbReference type="PANTHER" id="PTHR12835:SF5">
    <property type="entry name" value="BIOTIN--PROTEIN LIGASE"/>
    <property type="match status" value="1"/>
</dbReference>
<keyword evidence="2" id="KW-0678">Repressor</keyword>
<dbReference type="InterPro" id="IPR036388">
    <property type="entry name" value="WH-like_DNA-bd_sf"/>
</dbReference>
<dbReference type="PROSITE" id="PS51733">
    <property type="entry name" value="BPL_LPL_CATALYTIC"/>
    <property type="match status" value="1"/>
</dbReference>
<evidence type="ECO:0000259" key="3">
    <source>
        <dbReference type="PROSITE" id="PS51733"/>
    </source>
</evidence>
<dbReference type="SUPFAM" id="SSF55681">
    <property type="entry name" value="Class II aaRS and biotin synthetases"/>
    <property type="match status" value="1"/>
</dbReference>
<keyword evidence="2" id="KW-0805">Transcription regulation</keyword>
<dbReference type="HAMAP" id="MF_00978">
    <property type="entry name" value="Bifunct_BirA"/>
    <property type="match status" value="1"/>
</dbReference>
<dbReference type="Gene3D" id="1.10.10.10">
    <property type="entry name" value="Winged helix-like DNA-binding domain superfamily/Winged helix DNA-binding domain"/>
    <property type="match status" value="1"/>
</dbReference>
<keyword evidence="2" id="KW-0238">DNA-binding</keyword>
<dbReference type="CDD" id="cd16442">
    <property type="entry name" value="BPL"/>
    <property type="match status" value="1"/>
</dbReference>
<keyword evidence="2" id="KW-0067">ATP-binding</keyword>
<organism evidence="4 5">
    <name type="scientific">Marinobacter xestospongiae</name>
    <dbReference type="NCBI Taxonomy" id="994319"/>
    <lineage>
        <taxon>Bacteria</taxon>
        <taxon>Pseudomonadati</taxon>
        <taxon>Pseudomonadota</taxon>
        <taxon>Gammaproteobacteria</taxon>
        <taxon>Pseudomonadales</taxon>
        <taxon>Marinobacteraceae</taxon>
        <taxon>Marinobacter</taxon>
    </lineage>
</organism>
<protein>
    <recommendedName>
        <fullName evidence="2">Bifunctional ligase/repressor BirA</fullName>
    </recommendedName>
    <alternativeName>
        <fullName evidence="2">Biotin operon repressor</fullName>
    </alternativeName>
    <alternativeName>
        <fullName evidence="2">Biotin--[acetyl-CoA-carboxylase] ligase</fullName>
        <ecNumber evidence="2">6.3.4.15</ecNumber>
    </alternativeName>
    <alternativeName>
        <fullName evidence="2">Biotin--protein ligase</fullName>
    </alternativeName>
    <alternativeName>
        <fullName evidence="2">Biotin-[acetyl-CoA carboxylase] synthetase</fullName>
    </alternativeName>
</protein>
<dbReference type="InterPro" id="IPR030855">
    <property type="entry name" value="Bifunct_BirA"/>
</dbReference>
<dbReference type="Gene3D" id="3.30.930.10">
    <property type="entry name" value="Bira Bifunctional Protein, Domain 2"/>
    <property type="match status" value="1"/>
</dbReference>
<dbReference type="InterPro" id="IPR036390">
    <property type="entry name" value="WH_DNA-bd_sf"/>
</dbReference>
<comment type="caution">
    <text evidence="4">The sequence shown here is derived from an EMBL/GenBank/DDBJ whole genome shotgun (WGS) entry which is preliminary data.</text>
</comment>
<comment type="function">
    <text evidence="2">Acts both as a biotin--[acetyl-CoA-carboxylase] ligase and a biotin-operon repressor. In the presence of ATP, BirA activates biotin to form the BirA-biotinyl-5'-adenylate (BirA-bio-5'-AMP or holoBirA) complex. HoloBirA can either transfer the biotinyl moiety to the biotin carboxyl carrier protein (BCCP) subunit of acetyl-CoA carboxylase, or bind to the biotin operator site and inhibit transcription of the operon.</text>
</comment>
<proteinExistence type="inferred from homology"/>